<accession>A0ABP0Q239</accession>
<keyword evidence="3" id="KW-1185">Reference proteome</keyword>
<gene>
    <name evidence="2" type="ORF">CCMP2556_LOCUS40052</name>
</gene>
<protein>
    <submittedName>
        <fullName evidence="2">Uncharacterized protein</fullName>
    </submittedName>
</protein>
<evidence type="ECO:0000313" key="3">
    <source>
        <dbReference type="Proteomes" id="UP001642484"/>
    </source>
</evidence>
<feature type="compositionally biased region" description="Low complexity" evidence="1">
    <location>
        <begin position="99"/>
        <end position="109"/>
    </location>
</feature>
<name>A0ABP0Q239_9DINO</name>
<dbReference type="EMBL" id="CAXAMN010023896">
    <property type="protein sequence ID" value="CAK9081933.1"/>
    <property type="molecule type" value="Genomic_DNA"/>
</dbReference>
<feature type="compositionally biased region" description="Basic and acidic residues" evidence="1">
    <location>
        <begin position="220"/>
        <end position="230"/>
    </location>
</feature>
<feature type="compositionally biased region" description="Basic residues" evidence="1">
    <location>
        <begin position="170"/>
        <end position="179"/>
    </location>
</feature>
<evidence type="ECO:0000313" key="2">
    <source>
        <dbReference type="EMBL" id="CAK9081933.1"/>
    </source>
</evidence>
<feature type="region of interest" description="Disordered" evidence="1">
    <location>
        <begin position="1"/>
        <end position="23"/>
    </location>
</feature>
<feature type="region of interest" description="Disordered" evidence="1">
    <location>
        <begin position="165"/>
        <end position="230"/>
    </location>
</feature>
<dbReference type="Proteomes" id="UP001642484">
    <property type="component" value="Unassembled WGS sequence"/>
</dbReference>
<proteinExistence type="predicted"/>
<organism evidence="2 3">
    <name type="scientific">Durusdinium trenchii</name>
    <dbReference type="NCBI Taxonomy" id="1381693"/>
    <lineage>
        <taxon>Eukaryota</taxon>
        <taxon>Sar</taxon>
        <taxon>Alveolata</taxon>
        <taxon>Dinophyceae</taxon>
        <taxon>Suessiales</taxon>
        <taxon>Symbiodiniaceae</taxon>
        <taxon>Durusdinium</taxon>
    </lineage>
</organism>
<evidence type="ECO:0000256" key="1">
    <source>
        <dbReference type="SAM" id="MobiDB-lite"/>
    </source>
</evidence>
<sequence>MAGHDAHMGPIPLGPSGGTLTSENKEFIKNRTGVAASVRYRQQWGQRCLTLSGPPGQMQIAMTMARECIEANGTEGGRVQEPEQELQWRQQPKGKGHQRQTASQASSSAGISAQDFAVFRQTYEQQVLYLTGQIQYLQQKLTLVESTASNALQVAAVAQQQAMANEQQFKRQRKAHKKQRQSEENKSPQSSEEATEEVKPEDSPSVPTVLPPGIPLAVIKSDKNTDEAIG</sequence>
<comment type="caution">
    <text evidence="2">The sequence shown here is derived from an EMBL/GenBank/DDBJ whole genome shotgun (WGS) entry which is preliminary data.</text>
</comment>
<reference evidence="2 3" key="1">
    <citation type="submission" date="2024-02" db="EMBL/GenBank/DDBJ databases">
        <authorList>
            <person name="Chen Y."/>
            <person name="Shah S."/>
            <person name="Dougan E. K."/>
            <person name="Thang M."/>
            <person name="Chan C."/>
        </authorList>
    </citation>
    <scope>NUCLEOTIDE SEQUENCE [LARGE SCALE GENOMIC DNA]</scope>
</reference>
<feature type="region of interest" description="Disordered" evidence="1">
    <location>
        <begin position="75"/>
        <end position="109"/>
    </location>
</feature>